<comment type="caution">
    <text evidence="4">The sequence shown here is derived from an EMBL/GenBank/DDBJ whole genome shotgun (WGS) entry which is preliminary data.</text>
</comment>
<evidence type="ECO:0000313" key="4">
    <source>
        <dbReference type="EMBL" id="PFG35765.1"/>
    </source>
</evidence>
<dbReference type="InterPro" id="IPR003018">
    <property type="entry name" value="GAF"/>
</dbReference>
<keyword evidence="1" id="KW-0378">Hydrolase</keyword>
<evidence type="ECO:0000256" key="1">
    <source>
        <dbReference type="ARBA" id="ARBA00022801"/>
    </source>
</evidence>
<dbReference type="Gene3D" id="3.60.40.10">
    <property type="entry name" value="PPM-type phosphatase domain"/>
    <property type="match status" value="1"/>
</dbReference>
<dbReference type="EMBL" id="PDJH01000001">
    <property type="protein sequence ID" value="PFG35765.1"/>
    <property type="molecule type" value="Genomic_DNA"/>
</dbReference>
<proteinExistence type="predicted"/>
<dbReference type="AlphaFoldDB" id="A0A2A9EBV3"/>
<dbReference type="InterPro" id="IPR001932">
    <property type="entry name" value="PPM-type_phosphatase-like_dom"/>
</dbReference>
<dbReference type="SMART" id="SM00331">
    <property type="entry name" value="PP2C_SIG"/>
    <property type="match status" value="1"/>
</dbReference>
<dbReference type="GO" id="GO:0016791">
    <property type="term" value="F:phosphatase activity"/>
    <property type="evidence" value="ECO:0007669"/>
    <property type="project" value="TreeGrafter"/>
</dbReference>
<dbReference type="Gene3D" id="3.30.450.40">
    <property type="match status" value="1"/>
</dbReference>
<name>A0A2A9EBV3_9MICO</name>
<organism evidence="4 5">
    <name type="scientific">Flavimobilis soli</name>
    <dbReference type="NCBI Taxonomy" id="442709"/>
    <lineage>
        <taxon>Bacteria</taxon>
        <taxon>Bacillati</taxon>
        <taxon>Actinomycetota</taxon>
        <taxon>Actinomycetes</taxon>
        <taxon>Micrococcales</taxon>
        <taxon>Jonesiaceae</taxon>
        <taxon>Flavimobilis</taxon>
    </lineage>
</organism>
<reference evidence="4 5" key="1">
    <citation type="submission" date="2017-10" db="EMBL/GenBank/DDBJ databases">
        <title>Sequencing the genomes of 1000 actinobacteria strains.</title>
        <authorList>
            <person name="Klenk H.-P."/>
        </authorList>
    </citation>
    <scope>NUCLEOTIDE SEQUENCE [LARGE SCALE GENOMIC DNA]</scope>
    <source>
        <strain evidence="4 5">DSM 21574</strain>
    </source>
</reference>
<evidence type="ECO:0000313" key="5">
    <source>
        <dbReference type="Proteomes" id="UP000221394"/>
    </source>
</evidence>
<feature type="domain" description="GAF" evidence="2">
    <location>
        <begin position="49"/>
        <end position="195"/>
    </location>
</feature>
<evidence type="ECO:0000259" key="2">
    <source>
        <dbReference type="SMART" id="SM00065"/>
    </source>
</evidence>
<keyword evidence="5" id="KW-1185">Reference proteome</keyword>
<dbReference type="PANTHER" id="PTHR43156:SF2">
    <property type="entry name" value="STAGE II SPORULATION PROTEIN E"/>
    <property type="match status" value="1"/>
</dbReference>
<dbReference type="Proteomes" id="UP000221394">
    <property type="component" value="Unassembled WGS sequence"/>
</dbReference>
<protein>
    <submittedName>
        <fullName evidence="4">Serine phosphatase RsbU (Regulator of sigma subunit)</fullName>
    </submittedName>
</protein>
<dbReference type="SMART" id="SM00065">
    <property type="entry name" value="GAF"/>
    <property type="match status" value="1"/>
</dbReference>
<dbReference type="SUPFAM" id="SSF55781">
    <property type="entry name" value="GAF domain-like"/>
    <property type="match status" value="1"/>
</dbReference>
<gene>
    <name evidence="4" type="ORF">ATL41_0461</name>
</gene>
<accession>A0A2A9EBV3</accession>
<dbReference type="InterPro" id="IPR029016">
    <property type="entry name" value="GAF-like_dom_sf"/>
</dbReference>
<sequence>MILQGVLSDLPGPRRGTVDLGLCIVDNGRMMTDERSLREPTEAGAPRVLADEELDRIAAIAASVSGADAGVVALETPAGYALPGLYGLRESLATTREVTVEAAMTDAVVRTAAPQVVNDAEADENLARRGWAQYWGFRSYAGVPVRDVHGHVVGALSIMSREPRDFDNTTVARLTELAAVCSARVVAREILERLSTAERSASTVDRINRVLLTFSEGLGATATAQDVARVVTELASAQLDTAYSAVVVQVDGRFDAVEGSHLPEDLPMEYSELQPAADHPGPHSVADGQARFYPTRAELVQEYPHLSGHTSANVDGEVYLPFRVERADDAPLDGWLWLGWSDEHVTTPQTQRMKRAVTTYVARALERAELLAARAAVAYTLQSALLTKLPEVPGLELAARYIPASRGEQAGGDWYDAIHVHGATTLIIGDVVGHNIAAAAQMGNLRSMLRGFVADALEAPSRLLNRLDDANLRLSTRTMATAAVAQVTPPFVEGGPARVVWSSAGHLSPVVVGPEGDVKVLDGRSDLMLGVAPGATRADHEHVLEHGATMLLFTDGLVERRGRPMASSLLQLAEILSDLAQAPLEHLVADMVERMGAASERDDVAVLAVRLV</sequence>
<dbReference type="InterPro" id="IPR036457">
    <property type="entry name" value="PPM-type-like_dom_sf"/>
</dbReference>
<dbReference type="Pfam" id="PF07228">
    <property type="entry name" value="SpoIIE"/>
    <property type="match status" value="1"/>
</dbReference>
<evidence type="ECO:0000259" key="3">
    <source>
        <dbReference type="SMART" id="SM00331"/>
    </source>
</evidence>
<dbReference type="SUPFAM" id="SSF81606">
    <property type="entry name" value="PP2C-like"/>
    <property type="match status" value="1"/>
</dbReference>
<dbReference type="InterPro" id="IPR052016">
    <property type="entry name" value="Bact_Sigma-Reg"/>
</dbReference>
<feature type="domain" description="PPM-type phosphatase" evidence="3">
    <location>
        <begin position="392"/>
        <end position="611"/>
    </location>
</feature>
<dbReference type="PANTHER" id="PTHR43156">
    <property type="entry name" value="STAGE II SPORULATION PROTEIN E-RELATED"/>
    <property type="match status" value="1"/>
</dbReference>
<dbReference type="Pfam" id="PF01590">
    <property type="entry name" value="GAF"/>
    <property type="match status" value="1"/>
</dbReference>